<evidence type="ECO:0000313" key="2">
    <source>
        <dbReference type="EMBL" id="QAT85948.1"/>
    </source>
</evidence>
<evidence type="ECO:0000259" key="1">
    <source>
        <dbReference type="Pfam" id="PF20296"/>
    </source>
</evidence>
<dbReference type="InterPro" id="IPR046894">
    <property type="entry name" value="MTaX1"/>
</dbReference>
<name>A0A410RVP3_CORCK</name>
<evidence type="ECO:0000313" key="3">
    <source>
        <dbReference type="Proteomes" id="UP000288758"/>
    </source>
</evidence>
<dbReference type="AlphaFoldDB" id="A0A410RVP3"/>
<gene>
    <name evidence="2" type="ORF">EJ065_4396</name>
</gene>
<dbReference type="REBASE" id="296019">
    <property type="entry name" value="CcoB035ORF4397P"/>
</dbReference>
<accession>A0A410RVP3</accession>
<feature type="domain" description="Methylase-associated X1" evidence="1">
    <location>
        <begin position="3"/>
        <end position="123"/>
    </location>
</feature>
<dbReference type="EMBL" id="CP034669">
    <property type="protein sequence ID" value="QAT85948.1"/>
    <property type="molecule type" value="Genomic_DNA"/>
</dbReference>
<proteinExistence type="predicted"/>
<organism evidence="2 3">
    <name type="scientific">Corallococcus coralloides</name>
    <name type="common">Myxococcus coralloides</name>
    <dbReference type="NCBI Taxonomy" id="184914"/>
    <lineage>
        <taxon>Bacteria</taxon>
        <taxon>Pseudomonadati</taxon>
        <taxon>Myxococcota</taxon>
        <taxon>Myxococcia</taxon>
        <taxon>Myxococcales</taxon>
        <taxon>Cystobacterineae</taxon>
        <taxon>Myxococcaceae</taxon>
        <taxon>Corallococcus</taxon>
    </lineage>
</organism>
<reference evidence="2 3" key="1">
    <citation type="submission" date="2018-12" db="EMBL/GenBank/DDBJ databases">
        <title>Complete Genome Sequence of the Corallopyronin A producing Myxobacterium Corallococcus coralloides B035.</title>
        <authorList>
            <person name="Bouhired S.M."/>
            <person name="Rupp O."/>
            <person name="Blom J."/>
            <person name="Schaeberle T.F."/>
            <person name="Kehraus S."/>
            <person name="Schiefer A."/>
            <person name="Pfarr K."/>
            <person name="Goesmann A."/>
            <person name="Hoerauf A."/>
            <person name="Koenig G.M."/>
        </authorList>
    </citation>
    <scope>NUCLEOTIDE SEQUENCE [LARGE SCALE GENOMIC DNA]</scope>
    <source>
        <strain evidence="2 3">B035</strain>
    </source>
</reference>
<dbReference type="Pfam" id="PF20296">
    <property type="entry name" value="MTaX1"/>
    <property type="match status" value="1"/>
</dbReference>
<sequence length="338" mass="38156">MGIVAYAFFANSQVIRNRPPDEHRFQIKYGSDFKSLHPIWQDPYMLYTTLFCGIDPERGHFVGADPVLHNPTPFSRSIEYKEHHSQAILRHGWYCWEREFNGAPETPVEVLVGGTANHFLRYVRFEREALGEDQGHRQLLAERAATPLPPSGLMSAADGPWAPAPPAARLHALAEEFQLDAHEVLDLIANARRLKMAVRGWVAEEHLVRALRQVPGVTDCVRDDGEGQPDVSLRFEGSRPLRIECKNVLRIMAAGNVARVDFQRTRAAKDDPCSRYYSPDDFDVVAACLHAVTLQWEFRFAPTAALEGHPKCPGKLASNVRVDQRWQYDVQSVLRAVA</sequence>
<protein>
    <recommendedName>
        <fullName evidence="1">Methylase-associated X1 domain-containing protein</fullName>
    </recommendedName>
</protein>
<dbReference type="Proteomes" id="UP000288758">
    <property type="component" value="Chromosome"/>
</dbReference>